<evidence type="ECO:0000256" key="7">
    <source>
        <dbReference type="ARBA" id="ARBA00023136"/>
    </source>
</evidence>
<keyword evidence="6 8" id="KW-1133">Transmembrane helix</keyword>
<dbReference type="Pfam" id="PF00873">
    <property type="entry name" value="ACR_tran"/>
    <property type="match status" value="1"/>
</dbReference>
<feature type="transmembrane region" description="Helical" evidence="8">
    <location>
        <begin position="919"/>
        <end position="941"/>
    </location>
</feature>
<keyword evidence="10" id="KW-1185">Reference proteome</keyword>
<feature type="transmembrane region" description="Helical" evidence="8">
    <location>
        <begin position="333"/>
        <end position="352"/>
    </location>
</feature>
<name>A0A7L9RTW2_9PROT</name>
<dbReference type="GO" id="GO:0005886">
    <property type="term" value="C:plasma membrane"/>
    <property type="evidence" value="ECO:0007669"/>
    <property type="project" value="UniProtKB-SubCell"/>
</dbReference>
<dbReference type="PANTHER" id="PTHR32063:SF23">
    <property type="entry name" value="HAE1 FAMILY EFFLLUX PUMP PERMEASE COMPONENT"/>
    <property type="match status" value="1"/>
</dbReference>
<organism evidence="9 10">
    <name type="scientific">Candidatus Bodocaedibacter vickermanii</name>
    <dbReference type="NCBI Taxonomy" id="2741701"/>
    <lineage>
        <taxon>Bacteria</taxon>
        <taxon>Pseudomonadati</taxon>
        <taxon>Pseudomonadota</taxon>
        <taxon>Alphaproteobacteria</taxon>
        <taxon>Holosporales</taxon>
        <taxon>Candidatus Paracaedibacteraceae</taxon>
        <taxon>Candidatus Bodocaedibacter</taxon>
    </lineage>
</organism>
<evidence type="ECO:0000256" key="8">
    <source>
        <dbReference type="SAM" id="Phobius"/>
    </source>
</evidence>
<dbReference type="Gene3D" id="3.30.2090.10">
    <property type="entry name" value="Multidrug efflux transporter AcrB TolC docking domain, DN and DC subdomains"/>
    <property type="match status" value="2"/>
</dbReference>
<dbReference type="FunFam" id="1.20.1640.10:FF:000001">
    <property type="entry name" value="Efflux pump membrane transporter"/>
    <property type="match status" value="1"/>
</dbReference>
<accession>A0A7L9RTW2</accession>
<evidence type="ECO:0000256" key="1">
    <source>
        <dbReference type="ARBA" id="ARBA00004429"/>
    </source>
</evidence>
<proteinExistence type="predicted"/>
<sequence length="1030" mass="113834">MKISEICIKRPVLSIVVNLILILVGLVAFMRLPINEYPKFERPTLSLETEFHGAGPEIIENTVTKVLEEELAKIEGLDFITSTSLRGKSNVYLHFNLDRSLDAAATDVLFKVARIRSLLPTDVRDPVMIKSDANASPVLYLALNSSSRTETDLADYARRYLENPLGNINGVSKVEILGGGQFVMRIWLDPQKLAAHSLNALDVYNEIRKQNIERPGGSIVGGERQFNVSTTARIRSPEEFNQLIVGNKNGKFVRLEDVGHAIVGTQDETTSFIFNGKKAVALIIYKKSEGSPIAVADLIKKDLPKIQERLPNDMTIKVAYDSTTFIEIAIKEVYETIIIAIALVLLVVFGFIGSLRASFIPMVTIPISLIGTCILIYLWGFSINILTLLAMVLAVGLVVDDAIVVLENIYRYIEEGLSPMKAALKGSKEIGFAVIAMTITLAAVYAPLSLAQGVTGQLFREFALTLAGAVILSGFVALTLSPMMCARLLKPHHEDQGLIKLPILKKSMDWIAKSLKTLDEEYSKLLKFSLNHRLIVVLVGVAFTGMSWGLMTKFLPSKFVPEEDRGIIRGKGDATKGLTIEALDRYVLQLDTIMDNNPAIENRLLMVKMPEVTVISSLKPWAERKKSSHEVLKEINPELKKVVGLGITLSNQRSFGGGGKEEGSMTFVLQSMKPMDEIIATSRKLLQGFADQQEEIDLRFYLPVNMQDFNVNVNRDVSAYVGISAEDIATTMEIFTKGKKVGNYMPQGDTKEYDIIVGVEKEFRRSPSDLSDVYMRVLKKNEEKTVPISQLINVEEKLAPTQIEHYNRMRNIVFVGDINSKMSLSKAVTKVQDIAKKTVSKDYIIEFTGETRKFLQESGNMLFVFGLAILFIYLVLAAQFESFIDPLIILFSVPLSLAGAVITLLLIKDGSMNIFSQIGMVTLIGLITKHGILIVDFANALQEQGKTALESVTEACRLRLRPILMTTGAMVFGAIPLALATGAGAEIRSNVGWVIVGGMSFGTLFTLFVVPAVYTYLSRKRAIHPDLQSI</sequence>
<reference evidence="9 10" key="1">
    <citation type="submission" date="2020-06" db="EMBL/GenBank/DDBJ databases">
        <title>The endosymbiont of the kinetoplastid Bodo saltans is a Paracaedibacter-like alpha-proteobacterium possessing a putative toxin-antitoxin system.</title>
        <authorList>
            <person name="Midha S."/>
            <person name="Rigden D.J."/>
            <person name="Siozios S."/>
            <person name="Hurst G.D.D."/>
            <person name="Jackson A.P."/>
        </authorList>
    </citation>
    <scope>NUCLEOTIDE SEQUENCE [LARGE SCALE GENOMIC DNA]</scope>
    <source>
        <strain evidence="9">Lake Konstanz</strain>
    </source>
</reference>
<dbReference type="PANTHER" id="PTHR32063">
    <property type="match status" value="1"/>
</dbReference>
<keyword evidence="3" id="KW-1003">Cell membrane</keyword>
<dbReference type="Gene3D" id="1.20.1640.10">
    <property type="entry name" value="Multidrug efflux transporter AcrB transmembrane domain"/>
    <property type="match status" value="2"/>
</dbReference>
<dbReference type="KEGG" id="pbal:CPBP_00587"/>
<feature type="transmembrane region" description="Helical" evidence="8">
    <location>
        <begin position="887"/>
        <end position="907"/>
    </location>
</feature>
<evidence type="ECO:0000256" key="4">
    <source>
        <dbReference type="ARBA" id="ARBA00022519"/>
    </source>
</evidence>
<dbReference type="Gene3D" id="3.30.70.1430">
    <property type="entry name" value="Multidrug efflux transporter AcrB pore domain"/>
    <property type="match status" value="2"/>
</dbReference>
<feature type="transmembrane region" description="Helical" evidence="8">
    <location>
        <begin position="462"/>
        <end position="480"/>
    </location>
</feature>
<dbReference type="EMBL" id="CP054719">
    <property type="protein sequence ID" value="QOL19818.1"/>
    <property type="molecule type" value="Genomic_DNA"/>
</dbReference>
<feature type="transmembrane region" description="Helical" evidence="8">
    <location>
        <begin position="962"/>
        <end position="985"/>
    </location>
</feature>
<keyword evidence="4" id="KW-0997">Cell inner membrane</keyword>
<evidence type="ECO:0000313" key="9">
    <source>
        <dbReference type="EMBL" id="QOL19818.1"/>
    </source>
</evidence>
<evidence type="ECO:0000256" key="5">
    <source>
        <dbReference type="ARBA" id="ARBA00022692"/>
    </source>
</evidence>
<dbReference type="InterPro" id="IPR001036">
    <property type="entry name" value="Acrflvin-R"/>
</dbReference>
<dbReference type="Gene3D" id="3.30.70.1440">
    <property type="entry name" value="Multidrug efflux transporter AcrB pore domain"/>
    <property type="match status" value="1"/>
</dbReference>
<dbReference type="Gene3D" id="3.30.70.1320">
    <property type="entry name" value="Multidrug efflux transporter AcrB pore domain like"/>
    <property type="match status" value="1"/>
</dbReference>
<dbReference type="SUPFAM" id="SSF82693">
    <property type="entry name" value="Multidrug efflux transporter AcrB pore domain, PN1, PN2, PC1 and PC2 subdomains"/>
    <property type="match status" value="3"/>
</dbReference>
<keyword evidence="5 8" id="KW-0812">Transmembrane</keyword>
<evidence type="ECO:0000256" key="6">
    <source>
        <dbReference type="ARBA" id="ARBA00022989"/>
    </source>
</evidence>
<feature type="transmembrane region" description="Helical" evidence="8">
    <location>
        <begin position="534"/>
        <end position="551"/>
    </location>
</feature>
<feature type="transmembrane region" description="Helical" evidence="8">
    <location>
        <begin position="861"/>
        <end position="880"/>
    </location>
</feature>
<dbReference type="AlphaFoldDB" id="A0A7L9RTW2"/>
<dbReference type="GO" id="GO:0042910">
    <property type="term" value="F:xenobiotic transmembrane transporter activity"/>
    <property type="evidence" value="ECO:0007669"/>
    <property type="project" value="TreeGrafter"/>
</dbReference>
<evidence type="ECO:0000256" key="3">
    <source>
        <dbReference type="ARBA" id="ARBA00022475"/>
    </source>
</evidence>
<comment type="subcellular location">
    <subcellularLocation>
        <location evidence="1">Cell inner membrane</location>
        <topology evidence="1">Multi-pass membrane protein</topology>
    </subcellularLocation>
</comment>
<feature type="transmembrane region" description="Helical" evidence="8">
    <location>
        <begin position="430"/>
        <end position="450"/>
    </location>
</feature>
<keyword evidence="2" id="KW-0813">Transport</keyword>
<dbReference type="RefSeq" id="WP_350332560.1">
    <property type="nucleotide sequence ID" value="NZ_CP054719.1"/>
</dbReference>
<gene>
    <name evidence="9" type="primary">mdtC</name>
    <name evidence="9" type="ORF">CPBP_00587</name>
</gene>
<dbReference type="SUPFAM" id="SSF82866">
    <property type="entry name" value="Multidrug efflux transporter AcrB transmembrane domain"/>
    <property type="match status" value="2"/>
</dbReference>
<dbReference type="InterPro" id="IPR027463">
    <property type="entry name" value="AcrB_DN_DC_subdom"/>
</dbReference>
<feature type="transmembrane region" description="Helical" evidence="8">
    <location>
        <begin position="12"/>
        <end position="32"/>
    </location>
</feature>
<evidence type="ECO:0000313" key="10">
    <source>
        <dbReference type="Proteomes" id="UP000594001"/>
    </source>
</evidence>
<dbReference type="PRINTS" id="PR00702">
    <property type="entry name" value="ACRIFLAVINRP"/>
</dbReference>
<dbReference type="SUPFAM" id="SSF82714">
    <property type="entry name" value="Multidrug efflux transporter AcrB TolC docking domain, DN and DC subdomains"/>
    <property type="match status" value="2"/>
</dbReference>
<dbReference type="Proteomes" id="UP000594001">
    <property type="component" value="Chromosome"/>
</dbReference>
<feature type="transmembrane region" description="Helical" evidence="8">
    <location>
        <begin position="359"/>
        <end position="379"/>
    </location>
</feature>
<evidence type="ECO:0000256" key="2">
    <source>
        <dbReference type="ARBA" id="ARBA00022448"/>
    </source>
</evidence>
<feature type="transmembrane region" description="Helical" evidence="8">
    <location>
        <begin position="991"/>
        <end position="1017"/>
    </location>
</feature>
<feature type="transmembrane region" description="Helical" evidence="8">
    <location>
        <begin position="385"/>
        <end position="409"/>
    </location>
</feature>
<keyword evidence="7 8" id="KW-0472">Membrane</keyword>
<protein>
    <submittedName>
        <fullName evidence="9">Multidrug resistance protein MdtC</fullName>
    </submittedName>
</protein>